<protein>
    <submittedName>
        <fullName evidence="2">Uncharacterized protein</fullName>
    </submittedName>
</protein>
<dbReference type="AlphaFoldDB" id="A0A8H6RAX5"/>
<feature type="region of interest" description="Disordered" evidence="1">
    <location>
        <begin position="1"/>
        <end position="29"/>
    </location>
</feature>
<dbReference type="OrthoDB" id="10543760at2759"/>
<proteinExistence type="predicted"/>
<organism evidence="2 3">
    <name type="scientific">Pseudocercospora fuligena</name>
    <dbReference type="NCBI Taxonomy" id="685502"/>
    <lineage>
        <taxon>Eukaryota</taxon>
        <taxon>Fungi</taxon>
        <taxon>Dikarya</taxon>
        <taxon>Ascomycota</taxon>
        <taxon>Pezizomycotina</taxon>
        <taxon>Dothideomycetes</taxon>
        <taxon>Dothideomycetidae</taxon>
        <taxon>Mycosphaerellales</taxon>
        <taxon>Mycosphaerellaceae</taxon>
        <taxon>Pseudocercospora</taxon>
    </lineage>
</organism>
<comment type="caution">
    <text evidence="2">The sequence shown here is derived from an EMBL/GenBank/DDBJ whole genome shotgun (WGS) entry which is preliminary data.</text>
</comment>
<name>A0A8H6RAX5_9PEZI</name>
<dbReference type="Proteomes" id="UP000660729">
    <property type="component" value="Unassembled WGS sequence"/>
</dbReference>
<evidence type="ECO:0000313" key="2">
    <source>
        <dbReference type="EMBL" id="KAF7187157.1"/>
    </source>
</evidence>
<evidence type="ECO:0000313" key="3">
    <source>
        <dbReference type="Proteomes" id="UP000660729"/>
    </source>
</evidence>
<sequence length="138" mass="15474">MAASTNGEEDAIRYPSWLTEDAPQPPTNTRRIAPAERIDLLVSILEENDALLPIDVGRLFRLANDSIRSSGQAREFSFIEFKIVVRCMVLDETRAFGIFEDGKVEKRRDGMEVVEDEEEVVRIISDSMEGVYGDAPPA</sequence>
<evidence type="ECO:0000256" key="1">
    <source>
        <dbReference type="SAM" id="MobiDB-lite"/>
    </source>
</evidence>
<keyword evidence="3" id="KW-1185">Reference proteome</keyword>
<dbReference type="EMBL" id="JABCIY010000235">
    <property type="protein sequence ID" value="KAF7187157.1"/>
    <property type="molecule type" value="Genomic_DNA"/>
</dbReference>
<reference evidence="2" key="1">
    <citation type="submission" date="2020-04" db="EMBL/GenBank/DDBJ databases">
        <title>Draft genome resource of the tomato pathogen Pseudocercospora fuligena.</title>
        <authorList>
            <person name="Zaccaron A."/>
        </authorList>
    </citation>
    <scope>NUCLEOTIDE SEQUENCE</scope>
    <source>
        <strain evidence="2">PF001</strain>
    </source>
</reference>
<gene>
    <name evidence="2" type="ORF">HII31_11538</name>
</gene>
<accession>A0A8H6RAX5</accession>